<name>A0ABT0L8L3_9GAMM</name>
<keyword evidence="2" id="KW-1185">Reference proteome</keyword>
<accession>A0ABT0L8L3</accession>
<reference evidence="1 2" key="1">
    <citation type="submission" date="2022-01" db="EMBL/GenBank/DDBJ databases">
        <title>Whole genome-based taxonomy of the Shewanellaceae.</title>
        <authorList>
            <person name="Martin-Rodriguez A.J."/>
        </authorList>
    </citation>
    <scope>NUCLEOTIDE SEQUENCE [LARGE SCALE GENOMIC DNA]</scope>
    <source>
        <strain evidence="1 2">DSM 17177</strain>
    </source>
</reference>
<proteinExistence type="predicted"/>
<comment type="caution">
    <text evidence="1">The sequence shown here is derived from an EMBL/GenBank/DDBJ whole genome shotgun (WGS) entry which is preliminary data.</text>
</comment>
<evidence type="ECO:0000313" key="2">
    <source>
        <dbReference type="Proteomes" id="UP001203423"/>
    </source>
</evidence>
<organism evidence="1 2">
    <name type="scientific">Shewanella surugensis</name>
    <dbReference type="NCBI Taxonomy" id="212020"/>
    <lineage>
        <taxon>Bacteria</taxon>
        <taxon>Pseudomonadati</taxon>
        <taxon>Pseudomonadota</taxon>
        <taxon>Gammaproteobacteria</taxon>
        <taxon>Alteromonadales</taxon>
        <taxon>Shewanellaceae</taxon>
        <taxon>Shewanella</taxon>
    </lineage>
</organism>
<dbReference type="Proteomes" id="UP001203423">
    <property type="component" value="Unassembled WGS sequence"/>
</dbReference>
<gene>
    <name evidence="1" type="ORF">L2764_04935</name>
</gene>
<dbReference type="EMBL" id="JAKIKS010000012">
    <property type="protein sequence ID" value="MCL1123840.1"/>
    <property type="molecule type" value="Genomic_DNA"/>
</dbReference>
<evidence type="ECO:0000313" key="1">
    <source>
        <dbReference type="EMBL" id="MCL1123840.1"/>
    </source>
</evidence>
<sequence length="50" mass="5304">MDIDDTFAGDNESFNEQQTAGNIVSSCKTCDFSAVVGRVAVLSGMLIMSQ</sequence>
<dbReference type="RefSeq" id="WP_248939125.1">
    <property type="nucleotide sequence ID" value="NZ_JAKIKS010000012.1"/>
</dbReference>
<protein>
    <submittedName>
        <fullName evidence="1">Uncharacterized protein</fullName>
    </submittedName>
</protein>